<dbReference type="RefSeq" id="WP_168629364.1">
    <property type="nucleotide sequence ID" value="NZ_BONL01000027.1"/>
</dbReference>
<evidence type="ECO:0000259" key="2">
    <source>
        <dbReference type="SMART" id="SM00065"/>
    </source>
</evidence>
<dbReference type="AlphaFoldDB" id="A0A7X6KUK2"/>
<dbReference type="Gene3D" id="3.30.450.40">
    <property type="match status" value="2"/>
</dbReference>
<feature type="domain" description="PPM-type phosphatase" evidence="3">
    <location>
        <begin position="338"/>
        <end position="564"/>
    </location>
</feature>
<dbReference type="Gene3D" id="3.60.40.10">
    <property type="entry name" value="PPM-type phosphatase domain"/>
    <property type="match status" value="1"/>
</dbReference>
<dbReference type="GO" id="GO:0016791">
    <property type="term" value="F:phosphatase activity"/>
    <property type="evidence" value="ECO:0007669"/>
    <property type="project" value="TreeGrafter"/>
</dbReference>
<dbReference type="Pfam" id="PF07228">
    <property type="entry name" value="SpoIIE"/>
    <property type="match status" value="1"/>
</dbReference>
<dbReference type="PANTHER" id="PTHR43156">
    <property type="entry name" value="STAGE II SPORULATION PROTEIN E-RELATED"/>
    <property type="match status" value="1"/>
</dbReference>
<evidence type="ECO:0000259" key="3">
    <source>
        <dbReference type="SMART" id="SM00331"/>
    </source>
</evidence>
<organism evidence="4 5">
    <name type="scientific">Cellulomonas denverensis</name>
    <dbReference type="NCBI Taxonomy" id="264297"/>
    <lineage>
        <taxon>Bacteria</taxon>
        <taxon>Bacillati</taxon>
        <taxon>Actinomycetota</taxon>
        <taxon>Actinomycetes</taxon>
        <taxon>Micrococcales</taxon>
        <taxon>Cellulomonadaceae</taxon>
        <taxon>Cellulomonas</taxon>
    </lineage>
</organism>
<dbReference type="PANTHER" id="PTHR43156:SF2">
    <property type="entry name" value="STAGE II SPORULATION PROTEIN E"/>
    <property type="match status" value="1"/>
</dbReference>
<evidence type="ECO:0000313" key="5">
    <source>
        <dbReference type="Proteomes" id="UP000581206"/>
    </source>
</evidence>
<keyword evidence="5" id="KW-1185">Reference proteome</keyword>
<feature type="domain" description="GAF" evidence="2">
    <location>
        <begin position="160"/>
        <end position="318"/>
    </location>
</feature>
<dbReference type="SUPFAM" id="SSF55781">
    <property type="entry name" value="GAF domain-like"/>
    <property type="match status" value="2"/>
</dbReference>
<comment type="caution">
    <text evidence="4">The sequence shown here is derived from an EMBL/GenBank/DDBJ whole genome shotgun (WGS) entry which is preliminary data.</text>
</comment>
<dbReference type="Proteomes" id="UP000581206">
    <property type="component" value="Unassembled WGS sequence"/>
</dbReference>
<dbReference type="Pfam" id="PF13185">
    <property type="entry name" value="GAF_2"/>
    <property type="match status" value="2"/>
</dbReference>
<reference evidence="4 5" key="1">
    <citation type="submission" date="2020-04" db="EMBL/GenBank/DDBJ databases">
        <title>MicrobeNet Type strains.</title>
        <authorList>
            <person name="Nicholson A.C."/>
        </authorList>
    </citation>
    <scope>NUCLEOTIDE SEQUENCE [LARGE SCALE GENOMIC DNA]</scope>
    <source>
        <strain evidence="4 5">ATCC BAA-788</strain>
    </source>
</reference>
<dbReference type="InterPro" id="IPR036457">
    <property type="entry name" value="PPM-type-like_dom_sf"/>
</dbReference>
<protein>
    <submittedName>
        <fullName evidence="4">SpoIIE family protein phosphatase</fullName>
    </submittedName>
</protein>
<dbReference type="InterPro" id="IPR029016">
    <property type="entry name" value="GAF-like_dom_sf"/>
</dbReference>
<feature type="domain" description="GAF" evidence="2">
    <location>
        <begin position="1"/>
        <end position="145"/>
    </location>
</feature>
<evidence type="ECO:0000313" key="4">
    <source>
        <dbReference type="EMBL" id="NKY22264.1"/>
    </source>
</evidence>
<name>A0A7X6KUK2_9CELL</name>
<dbReference type="EMBL" id="JAAXOX010000002">
    <property type="protein sequence ID" value="NKY22264.1"/>
    <property type="molecule type" value="Genomic_DNA"/>
</dbReference>
<dbReference type="SUPFAM" id="SSF81606">
    <property type="entry name" value="PP2C-like"/>
    <property type="match status" value="1"/>
</dbReference>
<evidence type="ECO:0000256" key="1">
    <source>
        <dbReference type="ARBA" id="ARBA00022801"/>
    </source>
</evidence>
<dbReference type="InterPro" id="IPR052016">
    <property type="entry name" value="Bact_Sigma-Reg"/>
</dbReference>
<dbReference type="InterPro" id="IPR001932">
    <property type="entry name" value="PPM-type_phosphatase-like_dom"/>
</dbReference>
<dbReference type="SMART" id="SM00331">
    <property type="entry name" value="PP2C_SIG"/>
    <property type="match status" value="1"/>
</dbReference>
<accession>A0A7X6KUK2</accession>
<gene>
    <name evidence="4" type="ORF">HGA03_06245</name>
</gene>
<dbReference type="InterPro" id="IPR003018">
    <property type="entry name" value="GAF"/>
</dbReference>
<dbReference type="SMART" id="SM00065">
    <property type="entry name" value="GAF"/>
    <property type="match status" value="2"/>
</dbReference>
<proteinExistence type="predicted"/>
<keyword evidence="1" id="KW-0378">Hydrolase</keyword>
<sequence>MGATPLQRVAHLAVEVLGAEAAQVSLLAEVETIAAVDGTPYAPVGSSCSLEDALCTATAAGAGPVIVTDARQDDALRQLPAVAAGHVRSYLGAPLVDDCGRHLGALCVYGAEPRDWQDADVRVLRAMADTATATLEAAAVAAQRFALFASVSEDLASAADVRQAVGRLTRRLVPALGSWCLITLADQQENLQDLASWHADPARRETVAQYARLRQAGLGRESILHRALRSGRPVIVRDGLDSVIATVTGEARTVLNQLAPRAAYALPMRAGELTVGAISLFLEAGEPDLTDDDVPTLAELADRAGVLLESTRIHDRQREIAETLQRSLLSEPVQPPGTRVAARYVAAAEAAQVGGDWYDVFVQDGERCMFVIGDVMGHDTLAAAGMSQVRTLLRGIAHTTGLPPARLLDQLDTTMAALDTRTIATAVVMCLDPSPTPSGRVTVRWANAGHLPPMLIEPDSRVHELHCASPELVLGLAPGDDRCEGVAEVPRGSTLILYTDGLVERRDRDLPHGLAALRALLADLAERAGGPAHLDPRRLLDDVLAGMVPEGSGQDDIAVLAVTLHDDPGPR</sequence>